<evidence type="ECO:0000256" key="9">
    <source>
        <dbReference type="ARBA" id="ARBA00023144"/>
    </source>
</evidence>
<keyword evidence="5 11" id="KW-0547">Nucleotide-binding</keyword>
<dbReference type="InterPro" id="IPR036554">
    <property type="entry name" value="GHMP_kinase_C_sf"/>
</dbReference>
<dbReference type="EC" id="2.7.1.6" evidence="11 12"/>
<evidence type="ECO:0000256" key="3">
    <source>
        <dbReference type="ARBA" id="ARBA00022679"/>
    </source>
</evidence>
<feature type="domain" description="GHMP kinase C-terminal" evidence="14">
    <location>
        <begin position="283"/>
        <end position="363"/>
    </location>
</feature>
<feature type="binding site" evidence="11">
    <location>
        <position position="68"/>
    </location>
    <ligand>
        <name>ATP</name>
        <dbReference type="ChEBI" id="CHEBI:30616"/>
    </ligand>
</feature>
<gene>
    <name evidence="11 16" type="primary">galK</name>
    <name evidence="16" type="ORF">ACEZDB_31990</name>
</gene>
<dbReference type="PANTHER" id="PTHR10457:SF7">
    <property type="entry name" value="GALACTOKINASE-RELATED"/>
    <property type="match status" value="1"/>
</dbReference>
<evidence type="ECO:0000313" key="16">
    <source>
        <dbReference type="EMBL" id="MFC1435272.1"/>
    </source>
</evidence>
<keyword evidence="10 11" id="KW-0119">Carbohydrate metabolism</keyword>
<comment type="caution">
    <text evidence="16">The sequence shown here is derived from an EMBL/GenBank/DDBJ whole genome shotgun (WGS) entry which is preliminary data.</text>
</comment>
<evidence type="ECO:0000256" key="4">
    <source>
        <dbReference type="ARBA" id="ARBA00022723"/>
    </source>
</evidence>
<keyword evidence="6 11" id="KW-0418">Kinase</keyword>
<dbReference type="InterPro" id="IPR006204">
    <property type="entry name" value="GHMP_kinase_N_dom"/>
</dbReference>
<comment type="catalytic activity">
    <reaction evidence="11">
        <text>alpha-D-galactose + ATP = alpha-D-galactose 1-phosphate + ADP + H(+)</text>
        <dbReference type="Rhea" id="RHEA:13553"/>
        <dbReference type="ChEBI" id="CHEBI:15378"/>
        <dbReference type="ChEBI" id="CHEBI:28061"/>
        <dbReference type="ChEBI" id="CHEBI:30616"/>
        <dbReference type="ChEBI" id="CHEBI:58336"/>
        <dbReference type="ChEBI" id="CHEBI:456216"/>
        <dbReference type="EC" id="2.7.1.6"/>
    </reaction>
</comment>
<dbReference type="PROSITE" id="PS00106">
    <property type="entry name" value="GALACTOKINASE"/>
    <property type="match status" value="1"/>
</dbReference>
<dbReference type="Pfam" id="PF00288">
    <property type="entry name" value="GHMP_kinases_N"/>
    <property type="match status" value="1"/>
</dbReference>
<dbReference type="HAMAP" id="MF_00246">
    <property type="entry name" value="Galactokinase"/>
    <property type="match status" value="1"/>
</dbReference>
<evidence type="ECO:0000256" key="5">
    <source>
        <dbReference type="ARBA" id="ARBA00022741"/>
    </source>
</evidence>
<dbReference type="SUPFAM" id="SSF55060">
    <property type="entry name" value="GHMP Kinase, C-terminal domain"/>
    <property type="match status" value="1"/>
</dbReference>
<evidence type="ECO:0000256" key="10">
    <source>
        <dbReference type="ARBA" id="ARBA00023277"/>
    </source>
</evidence>
<keyword evidence="9 11" id="KW-0299">Galactose metabolism</keyword>
<dbReference type="InterPro" id="IPR000705">
    <property type="entry name" value="Galactokinase"/>
</dbReference>
<feature type="binding site" evidence="11">
    <location>
        <begin position="34"/>
        <end position="37"/>
    </location>
    <ligand>
        <name>substrate</name>
    </ligand>
</feature>
<evidence type="ECO:0000259" key="13">
    <source>
        <dbReference type="Pfam" id="PF00288"/>
    </source>
</evidence>
<feature type="binding site" evidence="11">
    <location>
        <position position="162"/>
    </location>
    <ligand>
        <name>Mg(2+)</name>
        <dbReference type="ChEBI" id="CHEBI:18420"/>
    </ligand>
</feature>
<dbReference type="PRINTS" id="PR00959">
    <property type="entry name" value="MEVGALKINASE"/>
</dbReference>
<evidence type="ECO:0000256" key="1">
    <source>
        <dbReference type="ARBA" id="ARBA00006566"/>
    </source>
</evidence>
<evidence type="ECO:0000259" key="15">
    <source>
        <dbReference type="Pfam" id="PF10509"/>
    </source>
</evidence>
<evidence type="ECO:0000256" key="6">
    <source>
        <dbReference type="ARBA" id="ARBA00022777"/>
    </source>
</evidence>
<feature type="active site" description="Proton acceptor" evidence="11">
    <location>
        <position position="174"/>
    </location>
</feature>
<organism evidence="16 17">
    <name type="scientific">Streptacidiphilus alkalitolerans</name>
    <dbReference type="NCBI Taxonomy" id="3342712"/>
    <lineage>
        <taxon>Bacteria</taxon>
        <taxon>Bacillati</taxon>
        <taxon>Actinomycetota</taxon>
        <taxon>Actinomycetes</taxon>
        <taxon>Kitasatosporales</taxon>
        <taxon>Streptomycetaceae</taxon>
        <taxon>Streptacidiphilus</taxon>
    </lineage>
</organism>
<keyword evidence="7 11" id="KW-0067">ATP-binding</keyword>
<name>A0ABV6XAT0_9ACTN</name>
<protein>
    <recommendedName>
        <fullName evidence="11 12">Galactokinase</fullName>
        <ecNumber evidence="11 12">2.7.1.6</ecNumber>
    </recommendedName>
    <alternativeName>
        <fullName evidence="11">Galactose kinase</fullName>
    </alternativeName>
</protein>
<keyword evidence="8 11" id="KW-0460">Magnesium</keyword>
<evidence type="ECO:0000313" key="17">
    <source>
        <dbReference type="Proteomes" id="UP001592530"/>
    </source>
</evidence>
<keyword evidence="3 11" id="KW-0808">Transferase</keyword>
<dbReference type="InterPro" id="IPR006206">
    <property type="entry name" value="Mevalonate/galactokinase"/>
</dbReference>
<accession>A0ABV6XAT0</accession>
<dbReference type="PRINTS" id="PR00473">
    <property type="entry name" value="GALCTOKINASE"/>
</dbReference>
<feature type="binding site" evidence="11">
    <location>
        <position position="226"/>
    </location>
    <ligand>
        <name>substrate</name>
    </ligand>
</feature>
<evidence type="ECO:0000256" key="8">
    <source>
        <dbReference type="ARBA" id="ARBA00022842"/>
    </source>
</evidence>
<keyword evidence="4 11" id="KW-0479">Metal-binding</keyword>
<evidence type="ECO:0000259" key="14">
    <source>
        <dbReference type="Pfam" id="PF08544"/>
    </source>
</evidence>
<dbReference type="InterPro" id="IPR019741">
    <property type="entry name" value="Galactokinase_CS"/>
</dbReference>
<dbReference type="Proteomes" id="UP001592530">
    <property type="component" value="Unassembled WGS sequence"/>
</dbReference>
<dbReference type="NCBIfam" id="TIGR00131">
    <property type="entry name" value="gal_kin"/>
    <property type="match status" value="1"/>
</dbReference>
<comment type="similarity">
    <text evidence="1 11">Belongs to the GHMP kinase family. GalK subfamily.</text>
</comment>
<dbReference type="InterPro" id="IPR006203">
    <property type="entry name" value="GHMP_knse_ATP-bd_CS"/>
</dbReference>
<feature type="domain" description="GHMP kinase N-terminal" evidence="13">
    <location>
        <begin position="97"/>
        <end position="180"/>
    </location>
</feature>
<evidence type="ECO:0000256" key="2">
    <source>
        <dbReference type="ARBA" id="ARBA00022490"/>
    </source>
</evidence>
<reference evidence="16 17" key="1">
    <citation type="submission" date="2024-09" db="EMBL/GenBank/DDBJ databases">
        <authorList>
            <person name="Lee S.D."/>
        </authorList>
    </citation>
    <scope>NUCLEOTIDE SEQUENCE [LARGE SCALE GENOMIC DNA]</scope>
    <source>
        <strain evidence="16 17">N1-3</strain>
    </source>
</reference>
<dbReference type="Pfam" id="PF08544">
    <property type="entry name" value="GHMP_kinases_C"/>
    <property type="match status" value="1"/>
</dbReference>
<dbReference type="GO" id="GO:0004335">
    <property type="term" value="F:galactokinase activity"/>
    <property type="evidence" value="ECO:0007669"/>
    <property type="project" value="UniProtKB-EC"/>
</dbReference>
<dbReference type="InterPro" id="IPR013750">
    <property type="entry name" value="GHMP_kinase_C_dom"/>
</dbReference>
<sequence length="385" mass="40341">MTQAEAVRKGFNALYGADPEGVWQAPGRVNVIGEHTDYNDGFMLPIALPHAARVAAARREDGVLRLYSGQYPDAGVTELRLDDLAPRTVDGWAAYPAAVVWTLREAGHRVGAADLYLDSDVPTGAGLSSSAALECAVATAYNDLYELGLTPPQLARLCQRAENEFVGVPCGILDQLASACCAEGHALFVDARSLDTRQVPFDLAAHGLVLLVIDTQVKHAHADGAYAERRRGCERAAELLGVRALRDVPEAGLDQALARLPEGGLRSLTRHIVTEDARVERVMALLDAGDLRGIGPILTEGHASMRDDFAISCAETDLAVDTAVAAGALGARMTGGGFGGSIIALADTADADGITAAVTAAFAARGWTEPRAFTAVPGPGARRLA</sequence>
<keyword evidence="2 11" id="KW-0963">Cytoplasm</keyword>
<proteinExistence type="inferred from homology"/>
<evidence type="ECO:0000256" key="7">
    <source>
        <dbReference type="ARBA" id="ARBA00022840"/>
    </source>
</evidence>
<dbReference type="PIRSF" id="PIRSF000530">
    <property type="entry name" value="Galactokinase"/>
    <property type="match status" value="1"/>
</dbReference>
<feature type="binding site" evidence="11">
    <location>
        <position position="130"/>
    </location>
    <ligand>
        <name>Mg(2+)</name>
        <dbReference type="ChEBI" id="CHEBI:18420"/>
    </ligand>
</feature>
<comment type="function">
    <text evidence="11">Catalyzes the transfer of the gamma-phosphate of ATP to D-galactose to form alpha-D-galactose-1-phosphate (Gal-1-P).</text>
</comment>
<evidence type="ECO:0000256" key="12">
    <source>
        <dbReference type="NCBIfam" id="TIGR00131"/>
    </source>
</evidence>
<dbReference type="InterPro" id="IPR014721">
    <property type="entry name" value="Ribsml_uS5_D2-typ_fold_subgr"/>
</dbReference>
<feature type="binding site" evidence="11">
    <location>
        <begin position="124"/>
        <end position="130"/>
    </location>
    <ligand>
        <name>ATP</name>
        <dbReference type="ChEBI" id="CHEBI:30616"/>
    </ligand>
</feature>
<comment type="subcellular location">
    <subcellularLocation>
        <location evidence="11">Cytoplasm</location>
    </subcellularLocation>
</comment>
<dbReference type="RefSeq" id="WP_380558149.1">
    <property type="nucleotide sequence ID" value="NZ_JBHEZY010000017.1"/>
</dbReference>
<dbReference type="Gene3D" id="3.30.230.10">
    <property type="match status" value="1"/>
</dbReference>
<dbReference type="SUPFAM" id="SSF54211">
    <property type="entry name" value="Ribosomal protein S5 domain 2-like"/>
    <property type="match status" value="1"/>
</dbReference>
<dbReference type="PANTHER" id="PTHR10457">
    <property type="entry name" value="MEVALONATE KINASE/GALACTOKINASE"/>
    <property type="match status" value="1"/>
</dbReference>
<evidence type="ECO:0000256" key="11">
    <source>
        <dbReference type="HAMAP-Rule" id="MF_00246"/>
    </source>
</evidence>
<dbReference type="Pfam" id="PF10509">
    <property type="entry name" value="GalKase_gal_bdg"/>
    <property type="match status" value="1"/>
</dbReference>
<dbReference type="PROSITE" id="PS00627">
    <property type="entry name" value="GHMP_KINASES_ATP"/>
    <property type="match status" value="1"/>
</dbReference>
<feature type="site" description="Transition state stabilizer" evidence="11">
    <location>
        <position position="28"/>
    </location>
</feature>
<dbReference type="Gene3D" id="3.30.70.890">
    <property type="entry name" value="GHMP kinase, C-terminal domain"/>
    <property type="match status" value="1"/>
</dbReference>
<dbReference type="InterPro" id="IPR019539">
    <property type="entry name" value="GalKase_N"/>
</dbReference>
<dbReference type="EMBL" id="JBHEZY010000017">
    <property type="protein sequence ID" value="MFC1435272.1"/>
    <property type="molecule type" value="Genomic_DNA"/>
</dbReference>
<comment type="pathway">
    <text evidence="11">Carbohydrate metabolism; galactose metabolism.</text>
</comment>
<feature type="domain" description="Galactokinase N-terminal" evidence="15">
    <location>
        <begin position="11"/>
        <end position="58"/>
    </location>
</feature>
<dbReference type="InterPro" id="IPR020568">
    <property type="entry name" value="Ribosomal_Su5_D2-typ_SF"/>
</dbReference>
<dbReference type="InterPro" id="IPR022963">
    <property type="entry name" value="Galactokinase_bac"/>
</dbReference>